<evidence type="ECO:0000256" key="1">
    <source>
        <dbReference type="ARBA" id="ARBA00004496"/>
    </source>
</evidence>
<keyword evidence="7 14" id="KW-0808">Transferase</keyword>
<dbReference type="GO" id="GO:0051539">
    <property type="term" value="F:4 iron, 4 sulfur cluster binding"/>
    <property type="evidence" value="ECO:0007669"/>
    <property type="project" value="UniProtKB-UniRule"/>
</dbReference>
<dbReference type="Pfam" id="PF04055">
    <property type="entry name" value="Radical_SAM"/>
    <property type="match status" value="1"/>
</dbReference>
<dbReference type="PIRSF" id="PIRSF006004">
    <property type="entry name" value="CHP00048"/>
    <property type="match status" value="1"/>
</dbReference>
<comment type="similarity">
    <text evidence="2 14">Belongs to the radical SAM superfamily. RlmN family.</text>
</comment>
<keyword evidence="8 14" id="KW-0949">S-adenosyl-L-methionine</keyword>
<dbReference type="InterPro" id="IPR040072">
    <property type="entry name" value="Methyltransferase_A"/>
</dbReference>
<dbReference type="SFLD" id="SFLDS00029">
    <property type="entry name" value="Radical_SAM"/>
    <property type="match status" value="1"/>
</dbReference>
<feature type="binding site" evidence="14">
    <location>
        <begin position="170"/>
        <end position="171"/>
    </location>
    <ligand>
        <name>S-adenosyl-L-methionine</name>
        <dbReference type="ChEBI" id="CHEBI:59789"/>
    </ligand>
</feature>
<name>A0A3E1KBW3_9GAMM</name>
<dbReference type="RefSeq" id="WP_116649404.1">
    <property type="nucleotide sequence ID" value="NZ_QUZK01000012.1"/>
</dbReference>
<dbReference type="SMART" id="SM00729">
    <property type="entry name" value="Elp3"/>
    <property type="match status" value="1"/>
</dbReference>
<dbReference type="Gene3D" id="3.20.20.70">
    <property type="entry name" value="Aldolase class I"/>
    <property type="match status" value="1"/>
</dbReference>
<evidence type="ECO:0000256" key="14">
    <source>
        <dbReference type="HAMAP-Rule" id="MF_01849"/>
    </source>
</evidence>
<evidence type="ECO:0000256" key="7">
    <source>
        <dbReference type="ARBA" id="ARBA00022679"/>
    </source>
</evidence>
<evidence type="ECO:0000256" key="9">
    <source>
        <dbReference type="ARBA" id="ARBA00022694"/>
    </source>
</evidence>
<feature type="binding site" evidence="14">
    <location>
        <begin position="224"/>
        <end position="226"/>
    </location>
    <ligand>
        <name>S-adenosyl-L-methionine</name>
        <dbReference type="ChEBI" id="CHEBI:59789"/>
    </ligand>
</feature>
<accession>A0A3E1KBW3</accession>
<dbReference type="GO" id="GO:0019843">
    <property type="term" value="F:rRNA binding"/>
    <property type="evidence" value="ECO:0007669"/>
    <property type="project" value="UniProtKB-UniRule"/>
</dbReference>
<comment type="catalytic activity">
    <reaction evidence="14">
        <text>adenosine(2503) in 23S rRNA + 2 reduced [2Fe-2S]-[ferredoxin] + 2 S-adenosyl-L-methionine = 2-methyladenosine(2503) in 23S rRNA + 5'-deoxyadenosine + L-methionine + 2 oxidized [2Fe-2S]-[ferredoxin] + S-adenosyl-L-homocysteine</text>
        <dbReference type="Rhea" id="RHEA:42916"/>
        <dbReference type="Rhea" id="RHEA-COMP:10000"/>
        <dbReference type="Rhea" id="RHEA-COMP:10001"/>
        <dbReference type="Rhea" id="RHEA-COMP:10152"/>
        <dbReference type="Rhea" id="RHEA-COMP:10282"/>
        <dbReference type="ChEBI" id="CHEBI:17319"/>
        <dbReference type="ChEBI" id="CHEBI:33737"/>
        <dbReference type="ChEBI" id="CHEBI:33738"/>
        <dbReference type="ChEBI" id="CHEBI:57844"/>
        <dbReference type="ChEBI" id="CHEBI:57856"/>
        <dbReference type="ChEBI" id="CHEBI:59789"/>
        <dbReference type="ChEBI" id="CHEBI:74411"/>
        <dbReference type="ChEBI" id="CHEBI:74497"/>
        <dbReference type="EC" id="2.1.1.192"/>
    </reaction>
</comment>
<dbReference type="FunFam" id="3.20.20.70:FF:000008">
    <property type="entry name" value="Dual-specificity RNA methyltransferase RlmN"/>
    <property type="match status" value="1"/>
</dbReference>
<dbReference type="Gene3D" id="1.10.150.530">
    <property type="match status" value="1"/>
</dbReference>
<evidence type="ECO:0000256" key="13">
    <source>
        <dbReference type="ARBA" id="ARBA00023157"/>
    </source>
</evidence>
<dbReference type="GO" id="GO:0030488">
    <property type="term" value="P:tRNA methylation"/>
    <property type="evidence" value="ECO:0007669"/>
    <property type="project" value="UniProtKB-UniRule"/>
</dbReference>
<keyword evidence="3 14" id="KW-0004">4Fe-4S</keyword>
<dbReference type="OrthoDB" id="9793973at2"/>
<keyword evidence="13 14" id="KW-1015">Disulfide bond</keyword>
<dbReference type="GO" id="GO:0000049">
    <property type="term" value="F:tRNA binding"/>
    <property type="evidence" value="ECO:0007669"/>
    <property type="project" value="UniProtKB-UniRule"/>
</dbReference>
<evidence type="ECO:0000256" key="3">
    <source>
        <dbReference type="ARBA" id="ARBA00022485"/>
    </source>
</evidence>
<dbReference type="EC" id="2.1.1.192" evidence="14"/>
<dbReference type="SFLD" id="SFLDG01062">
    <property type="entry name" value="methyltransferase_(Class_A)"/>
    <property type="match status" value="1"/>
</dbReference>
<dbReference type="HAMAP" id="MF_01849">
    <property type="entry name" value="RNA_methyltr_RlmN"/>
    <property type="match status" value="1"/>
</dbReference>
<dbReference type="InterPro" id="IPR006638">
    <property type="entry name" value="Elp3/MiaA/NifB-like_rSAM"/>
</dbReference>
<feature type="binding site" evidence="14">
    <location>
        <position position="124"/>
    </location>
    <ligand>
        <name>[4Fe-4S] cluster</name>
        <dbReference type="ChEBI" id="CHEBI:49883"/>
        <note>4Fe-4S-S-AdoMet</note>
    </ligand>
</feature>
<keyword evidence="4 14" id="KW-0963">Cytoplasm</keyword>
<dbReference type="CDD" id="cd01335">
    <property type="entry name" value="Radical_SAM"/>
    <property type="match status" value="1"/>
</dbReference>
<dbReference type="Proteomes" id="UP000260351">
    <property type="component" value="Unassembled WGS sequence"/>
</dbReference>
<dbReference type="NCBIfam" id="TIGR00048">
    <property type="entry name" value="rRNA_mod_RlmN"/>
    <property type="match status" value="1"/>
</dbReference>
<proteinExistence type="inferred from homology"/>
<keyword evidence="17" id="KW-1185">Reference proteome</keyword>
<dbReference type="InterPro" id="IPR027492">
    <property type="entry name" value="RNA_MTrfase_RlmN"/>
</dbReference>
<comment type="subcellular location">
    <subcellularLocation>
        <location evidence="1 14">Cytoplasm</location>
    </subcellularLocation>
</comment>
<evidence type="ECO:0000256" key="6">
    <source>
        <dbReference type="ARBA" id="ARBA00022603"/>
    </source>
</evidence>
<evidence type="ECO:0000256" key="12">
    <source>
        <dbReference type="ARBA" id="ARBA00023014"/>
    </source>
</evidence>
<dbReference type="PANTHER" id="PTHR30544:SF5">
    <property type="entry name" value="RADICAL SAM CORE DOMAIN-CONTAINING PROTEIN"/>
    <property type="match status" value="1"/>
</dbReference>
<dbReference type="InterPro" id="IPR007197">
    <property type="entry name" value="rSAM"/>
</dbReference>
<dbReference type="GO" id="GO:0070040">
    <property type="term" value="F:rRNA (adenine(2503)-C2-)-methyltransferase activity"/>
    <property type="evidence" value="ECO:0007669"/>
    <property type="project" value="UniProtKB-UniRule"/>
</dbReference>
<dbReference type="PROSITE" id="PS51918">
    <property type="entry name" value="RADICAL_SAM"/>
    <property type="match status" value="1"/>
</dbReference>
<comment type="caution">
    <text evidence="14">Lacks conserved residue(s) required for the propagation of feature annotation.</text>
</comment>
<sequence>MPAGPEEITNLLGLDRAGLERFFVDLGEKPFRARQLLQWIHQRGVTDFGQMTDLSKSLRERLECAAGVAPPAIMREQRSSDGTVKWLMSIAGGNAVETVYIPETSRGTLCISSQVGCMLNCTFCSTATQGFNRNLDAAEIIGQVWQAVQRLRELHGDERRVTNVVFMGMGEPMLNLNAVRPALSLLRDDLAYGLASRRVTISTSGVVPGIDDLAHGDEFALAVSLHAADNELRSRLVPLNRKYSVEELIAACKRFVKARPKRSVTFEYTMIDGVNDRPEHARALVRLLSVLPSKINLIPFNPFPGTPFRCSSDEAIYEFQKITRAAGLITTVRKTRGEDIDAACGQLVGKLLSPSQRRQMVQQQLARQAVAS</sequence>
<feature type="domain" description="Radical SAM core" evidence="15">
    <location>
        <begin position="103"/>
        <end position="339"/>
    </location>
</feature>
<dbReference type="InterPro" id="IPR058240">
    <property type="entry name" value="rSAM_sf"/>
</dbReference>
<dbReference type="EMBL" id="QUZK01000012">
    <property type="protein sequence ID" value="RFF32222.1"/>
    <property type="molecule type" value="Genomic_DNA"/>
</dbReference>
<keyword evidence="9 14" id="KW-0819">tRNA processing</keyword>
<evidence type="ECO:0000256" key="11">
    <source>
        <dbReference type="ARBA" id="ARBA00023004"/>
    </source>
</evidence>
<comment type="catalytic activity">
    <reaction evidence="14">
        <text>adenosine(37) in tRNA + 2 reduced [2Fe-2S]-[ferredoxin] + 2 S-adenosyl-L-methionine = 2-methyladenosine(37) in tRNA + 5'-deoxyadenosine + L-methionine + 2 oxidized [2Fe-2S]-[ferredoxin] + S-adenosyl-L-homocysteine</text>
        <dbReference type="Rhea" id="RHEA:43332"/>
        <dbReference type="Rhea" id="RHEA-COMP:10000"/>
        <dbReference type="Rhea" id="RHEA-COMP:10001"/>
        <dbReference type="Rhea" id="RHEA-COMP:10162"/>
        <dbReference type="Rhea" id="RHEA-COMP:10485"/>
        <dbReference type="ChEBI" id="CHEBI:17319"/>
        <dbReference type="ChEBI" id="CHEBI:33737"/>
        <dbReference type="ChEBI" id="CHEBI:33738"/>
        <dbReference type="ChEBI" id="CHEBI:57844"/>
        <dbReference type="ChEBI" id="CHEBI:57856"/>
        <dbReference type="ChEBI" id="CHEBI:59789"/>
        <dbReference type="ChEBI" id="CHEBI:74411"/>
        <dbReference type="ChEBI" id="CHEBI:74497"/>
        <dbReference type="EC" id="2.1.1.192"/>
    </reaction>
</comment>
<comment type="cofactor">
    <cofactor evidence="14">
        <name>[4Fe-4S] cluster</name>
        <dbReference type="ChEBI" id="CHEBI:49883"/>
    </cofactor>
    <text evidence="14">Binds 1 [4Fe-4S] cluster. The cluster is coordinated with 3 cysteines and an exchangeable S-adenosyl-L-methionine.</text>
</comment>
<dbReference type="Pfam" id="PF21016">
    <property type="entry name" value="RlmN_N"/>
    <property type="match status" value="1"/>
</dbReference>
<reference evidence="16 17" key="1">
    <citation type="submission" date="2018-08" db="EMBL/GenBank/DDBJ databases">
        <title>Wenzhouxiangella salilacus sp. nov., a novel bacterium isolated from a saline lake in Xinjiang Province, China.</title>
        <authorList>
            <person name="Han S."/>
        </authorList>
    </citation>
    <scope>NUCLEOTIDE SEQUENCE [LARGE SCALE GENOMIC DNA]</scope>
    <source>
        <strain evidence="16 17">XDB06</strain>
    </source>
</reference>
<dbReference type="AlphaFoldDB" id="A0A3E1KBW3"/>
<comment type="miscellaneous">
    <text evidence="14">Reaction proceeds by a ping-pong mechanism involving intermediate methylation of a conserved cysteine residue.</text>
</comment>
<keyword evidence="12 14" id="KW-0411">Iron-sulfur</keyword>
<evidence type="ECO:0000313" key="17">
    <source>
        <dbReference type="Proteomes" id="UP000260351"/>
    </source>
</evidence>
<organism evidence="16 17">
    <name type="scientific">Wenzhouxiangella sediminis</name>
    <dbReference type="NCBI Taxonomy" id="1792836"/>
    <lineage>
        <taxon>Bacteria</taxon>
        <taxon>Pseudomonadati</taxon>
        <taxon>Pseudomonadota</taxon>
        <taxon>Gammaproteobacteria</taxon>
        <taxon>Chromatiales</taxon>
        <taxon>Wenzhouxiangellaceae</taxon>
        <taxon>Wenzhouxiangella</taxon>
    </lineage>
</organism>
<comment type="caution">
    <text evidence="16">The sequence shown here is derived from an EMBL/GenBank/DDBJ whole genome shotgun (WGS) entry which is preliminary data.</text>
</comment>
<evidence type="ECO:0000256" key="2">
    <source>
        <dbReference type="ARBA" id="ARBA00007544"/>
    </source>
</evidence>
<keyword evidence="6 14" id="KW-0489">Methyltransferase</keyword>
<evidence type="ECO:0000256" key="10">
    <source>
        <dbReference type="ARBA" id="ARBA00022723"/>
    </source>
</evidence>
<keyword evidence="5 14" id="KW-0698">rRNA processing</keyword>
<dbReference type="SFLD" id="SFLDF00275">
    <property type="entry name" value="adenosine_C2_methyltransferase"/>
    <property type="match status" value="1"/>
</dbReference>
<dbReference type="InterPro" id="IPR004383">
    <property type="entry name" value="rRNA_lsu_MTrfase_RlmN/Cfr"/>
</dbReference>
<evidence type="ECO:0000256" key="8">
    <source>
        <dbReference type="ARBA" id="ARBA00022691"/>
    </source>
</evidence>
<protein>
    <recommendedName>
        <fullName evidence="14">Dual-specificity RNA methyltransferase RlmN</fullName>
        <ecNumber evidence="14">2.1.1.192</ecNumber>
    </recommendedName>
    <alternativeName>
        <fullName evidence="14">23S rRNA (adenine(2503)-C(2))-methyltransferase</fullName>
    </alternativeName>
    <alternativeName>
        <fullName evidence="14">23S rRNA m2A2503 methyltransferase</fullName>
    </alternativeName>
    <alternativeName>
        <fullName evidence="14">Ribosomal RNA large subunit methyltransferase N</fullName>
    </alternativeName>
    <alternativeName>
        <fullName evidence="14">tRNA (adenine(37)-C(2))-methyltransferase</fullName>
    </alternativeName>
    <alternativeName>
        <fullName evidence="14">tRNA m2A37 methyltransferase</fullName>
    </alternativeName>
</protein>
<keyword evidence="10 14" id="KW-0479">Metal-binding</keyword>
<feature type="binding site" evidence="14">
    <location>
        <position position="202"/>
    </location>
    <ligand>
        <name>S-adenosyl-L-methionine</name>
        <dbReference type="ChEBI" id="CHEBI:59789"/>
    </ligand>
</feature>
<dbReference type="GO" id="GO:0070475">
    <property type="term" value="P:rRNA base methylation"/>
    <property type="evidence" value="ECO:0007669"/>
    <property type="project" value="UniProtKB-UniRule"/>
</dbReference>
<evidence type="ECO:0000313" key="16">
    <source>
        <dbReference type="EMBL" id="RFF32222.1"/>
    </source>
</evidence>
<dbReference type="InterPro" id="IPR013785">
    <property type="entry name" value="Aldolase_TIM"/>
</dbReference>
<gene>
    <name evidence="14 16" type="primary">rlmN</name>
    <name evidence="16" type="ORF">DZC52_01780</name>
</gene>
<dbReference type="PANTHER" id="PTHR30544">
    <property type="entry name" value="23S RRNA METHYLTRANSFERASE"/>
    <property type="match status" value="1"/>
</dbReference>
<feature type="binding site" evidence="14">
    <location>
        <position position="121"/>
    </location>
    <ligand>
        <name>[4Fe-4S] cluster</name>
        <dbReference type="ChEBI" id="CHEBI:49883"/>
        <note>4Fe-4S-S-AdoMet</note>
    </ligand>
</feature>
<dbReference type="GO" id="GO:0005737">
    <property type="term" value="C:cytoplasm"/>
    <property type="evidence" value="ECO:0007669"/>
    <property type="project" value="UniProtKB-SubCell"/>
</dbReference>
<dbReference type="GO" id="GO:0002935">
    <property type="term" value="F:tRNA (adenine(37)-C2)-methyltransferase activity"/>
    <property type="evidence" value="ECO:0007669"/>
    <property type="project" value="UniProtKB-UniRule"/>
</dbReference>
<dbReference type="FunFam" id="1.10.150.530:FF:000003">
    <property type="entry name" value="Dual-specificity RNA methyltransferase RlmN"/>
    <property type="match status" value="1"/>
</dbReference>
<keyword evidence="11 14" id="KW-0408">Iron</keyword>
<evidence type="ECO:0000256" key="5">
    <source>
        <dbReference type="ARBA" id="ARBA00022552"/>
    </source>
</evidence>
<feature type="active site" description="Proton acceptor" evidence="14">
    <location>
        <position position="97"/>
    </location>
</feature>
<comment type="function">
    <text evidence="14">Specifically methylates position 2 of adenine 2503 in 23S rRNA and position 2 of adenine 37 in tRNAs. m2A2503 modification seems to play a crucial role in the proofreading step occurring at the peptidyl transferase center and thus would serve to optimize ribosomal fidelity.</text>
</comment>
<dbReference type="InterPro" id="IPR048641">
    <property type="entry name" value="RlmN_N"/>
</dbReference>
<evidence type="ECO:0000256" key="4">
    <source>
        <dbReference type="ARBA" id="ARBA00022490"/>
    </source>
</evidence>
<feature type="binding site" evidence="14">
    <location>
        <position position="117"/>
    </location>
    <ligand>
        <name>[4Fe-4S] cluster</name>
        <dbReference type="ChEBI" id="CHEBI:49883"/>
        <note>4Fe-4S-S-AdoMet</note>
    </ligand>
</feature>
<feature type="binding site" evidence="14">
    <location>
        <position position="301"/>
    </location>
    <ligand>
        <name>S-adenosyl-L-methionine</name>
        <dbReference type="ChEBI" id="CHEBI:59789"/>
    </ligand>
</feature>
<dbReference type="SUPFAM" id="SSF102114">
    <property type="entry name" value="Radical SAM enzymes"/>
    <property type="match status" value="1"/>
</dbReference>
<dbReference type="GO" id="GO:0046872">
    <property type="term" value="F:metal ion binding"/>
    <property type="evidence" value="ECO:0007669"/>
    <property type="project" value="UniProtKB-KW"/>
</dbReference>
<evidence type="ECO:0000259" key="15">
    <source>
        <dbReference type="PROSITE" id="PS51918"/>
    </source>
</evidence>
<feature type="active site" description="S-methylcysteine intermediate" evidence="14">
    <location>
        <position position="344"/>
    </location>
</feature>